<dbReference type="PROSITE" id="PS50297">
    <property type="entry name" value="ANK_REP_REGION"/>
    <property type="match status" value="1"/>
</dbReference>
<proteinExistence type="predicted"/>
<keyword evidence="4" id="KW-1185">Reference proteome</keyword>
<dbReference type="InterPro" id="IPR036770">
    <property type="entry name" value="Ankyrin_rpt-contain_sf"/>
</dbReference>
<evidence type="ECO:0000256" key="2">
    <source>
        <dbReference type="ARBA" id="ARBA00023043"/>
    </source>
</evidence>
<evidence type="ECO:0000256" key="3">
    <source>
        <dbReference type="PROSITE-ProRule" id="PRU00023"/>
    </source>
</evidence>
<keyword evidence="2 3" id="KW-0040">ANK repeat</keyword>
<dbReference type="PANTHER" id="PTHR24166:SF48">
    <property type="entry name" value="PROTEIN VAPYRIN"/>
    <property type="match status" value="1"/>
</dbReference>
<keyword evidence="1" id="KW-0677">Repeat</keyword>
<dbReference type="WBParaSite" id="PEQ_0000050501-mRNA-1">
    <property type="protein sequence ID" value="PEQ_0000050501-mRNA-1"/>
    <property type="gene ID" value="PEQ_0000050501"/>
</dbReference>
<sequence>LQTPLHIASRLGNTDIVVLLLQAGASPNAATRDQYTPLHIAAKVQLLPVVALLIQII</sequence>
<evidence type="ECO:0000256" key="1">
    <source>
        <dbReference type="ARBA" id="ARBA00022737"/>
    </source>
</evidence>
<dbReference type="Gene3D" id="1.25.40.20">
    <property type="entry name" value="Ankyrin repeat-containing domain"/>
    <property type="match status" value="1"/>
</dbReference>
<dbReference type="AlphaFoldDB" id="A0A914R1M6"/>
<name>A0A914R1M6_PAREQ</name>
<dbReference type="InterPro" id="IPR050889">
    <property type="entry name" value="Dendritic_Spine_Reg/Scaffold"/>
</dbReference>
<dbReference type="InterPro" id="IPR002110">
    <property type="entry name" value="Ankyrin_rpt"/>
</dbReference>
<dbReference type="PROSITE" id="PS50088">
    <property type="entry name" value="ANK_REPEAT"/>
    <property type="match status" value="1"/>
</dbReference>
<evidence type="ECO:0000313" key="4">
    <source>
        <dbReference type="Proteomes" id="UP000887564"/>
    </source>
</evidence>
<evidence type="ECO:0000313" key="5">
    <source>
        <dbReference type="WBParaSite" id="PEQ_0000050501-mRNA-1"/>
    </source>
</evidence>
<protein>
    <submittedName>
        <fullName evidence="5">Uncharacterized protein</fullName>
    </submittedName>
</protein>
<dbReference type="Pfam" id="PF12796">
    <property type="entry name" value="Ank_2"/>
    <property type="match status" value="1"/>
</dbReference>
<dbReference type="PANTHER" id="PTHR24166">
    <property type="entry name" value="ROLLING PEBBLES, ISOFORM B"/>
    <property type="match status" value="1"/>
</dbReference>
<reference evidence="5" key="1">
    <citation type="submission" date="2022-11" db="UniProtKB">
        <authorList>
            <consortium name="WormBaseParasite"/>
        </authorList>
    </citation>
    <scope>IDENTIFICATION</scope>
</reference>
<dbReference type="SUPFAM" id="SSF48403">
    <property type="entry name" value="Ankyrin repeat"/>
    <property type="match status" value="1"/>
</dbReference>
<dbReference type="Proteomes" id="UP000887564">
    <property type="component" value="Unplaced"/>
</dbReference>
<feature type="repeat" description="ANK" evidence="3">
    <location>
        <begin position="1"/>
        <end position="32"/>
    </location>
</feature>
<organism evidence="4 5">
    <name type="scientific">Parascaris equorum</name>
    <name type="common">Equine roundworm</name>
    <dbReference type="NCBI Taxonomy" id="6256"/>
    <lineage>
        <taxon>Eukaryota</taxon>
        <taxon>Metazoa</taxon>
        <taxon>Ecdysozoa</taxon>
        <taxon>Nematoda</taxon>
        <taxon>Chromadorea</taxon>
        <taxon>Rhabditida</taxon>
        <taxon>Spirurina</taxon>
        <taxon>Ascaridomorpha</taxon>
        <taxon>Ascaridoidea</taxon>
        <taxon>Ascarididae</taxon>
        <taxon>Parascaris</taxon>
    </lineage>
</organism>
<accession>A0A914R1M6</accession>
<dbReference type="PRINTS" id="PR01415">
    <property type="entry name" value="ANKYRIN"/>
</dbReference>